<reference evidence="7" key="1">
    <citation type="submission" date="2018-05" db="EMBL/GenBank/DDBJ databases">
        <authorList>
            <person name="Lanie J.A."/>
            <person name="Ng W.-L."/>
            <person name="Kazmierczak K.M."/>
            <person name="Andrzejewski T.M."/>
            <person name="Davidsen T.M."/>
            <person name="Wayne K.J."/>
            <person name="Tettelin H."/>
            <person name="Glass J.I."/>
            <person name="Rusch D."/>
            <person name="Podicherti R."/>
            <person name="Tsui H.-C.T."/>
            <person name="Winkler M.E."/>
        </authorList>
    </citation>
    <scope>NUCLEOTIDE SEQUENCE</scope>
</reference>
<evidence type="ECO:0000313" key="7">
    <source>
        <dbReference type="EMBL" id="SVA13001.1"/>
    </source>
</evidence>
<dbReference type="SUPFAM" id="SSF74653">
    <property type="entry name" value="TolA/TonB C-terminal domain"/>
    <property type="match status" value="1"/>
</dbReference>
<dbReference type="Gene3D" id="3.30.1150.10">
    <property type="match status" value="1"/>
</dbReference>
<evidence type="ECO:0000259" key="6">
    <source>
        <dbReference type="PROSITE" id="PS52015"/>
    </source>
</evidence>
<comment type="subcellular location">
    <subcellularLocation>
        <location evidence="1">Membrane</location>
        <topology evidence="1">Single-pass membrane protein</topology>
    </subcellularLocation>
</comment>
<dbReference type="PROSITE" id="PS52015">
    <property type="entry name" value="TONB_CTD"/>
    <property type="match status" value="1"/>
</dbReference>
<evidence type="ECO:0000256" key="1">
    <source>
        <dbReference type="ARBA" id="ARBA00004167"/>
    </source>
</evidence>
<feature type="domain" description="TonB C-terminal" evidence="6">
    <location>
        <begin position="173"/>
        <end position="243"/>
    </location>
</feature>
<dbReference type="AlphaFoldDB" id="A0A381TBV1"/>
<gene>
    <name evidence="7" type="ORF">METZ01_LOCUS65855</name>
</gene>
<accession>A0A381TBV1</accession>
<evidence type="ECO:0000256" key="5">
    <source>
        <dbReference type="SAM" id="MobiDB-lite"/>
    </source>
</evidence>
<proteinExistence type="predicted"/>
<feature type="compositionally biased region" description="Basic and acidic residues" evidence="5">
    <location>
        <begin position="129"/>
        <end position="138"/>
    </location>
</feature>
<dbReference type="EMBL" id="UINC01004258">
    <property type="protein sequence ID" value="SVA13001.1"/>
    <property type="molecule type" value="Genomic_DNA"/>
</dbReference>
<sequence length="243" mass="25535">MEKSTSQVLLERVETPQGAGRSFGLALVGHASLLALVFFAPEDWGRQQLDLSPSAIMTISLGGAPGPDVGGLSPLGARPVQEAIPLPPSPQPRAIRVPAREEPEMTVPSPTARRREVTPPPVEQSPPEARGRTPTEGDEVRAGNALANTGTQGVGFGLSTGGGGSGGYLDAANFCCPDYLATMSALIRQNWDPNQRVAGSVMIYFFVQRDGTLTGIQVQTSSGYIPLDLAAQRAVLVTRQLPP</sequence>
<dbReference type="GO" id="GO:0016020">
    <property type="term" value="C:membrane"/>
    <property type="evidence" value="ECO:0007669"/>
    <property type="project" value="UniProtKB-SubCell"/>
</dbReference>
<dbReference type="GO" id="GO:0055085">
    <property type="term" value="P:transmembrane transport"/>
    <property type="evidence" value="ECO:0007669"/>
    <property type="project" value="InterPro"/>
</dbReference>
<dbReference type="InterPro" id="IPR037682">
    <property type="entry name" value="TonB_C"/>
</dbReference>
<dbReference type="NCBIfam" id="TIGR01352">
    <property type="entry name" value="tonB_Cterm"/>
    <property type="match status" value="1"/>
</dbReference>
<name>A0A381TBV1_9ZZZZ</name>
<evidence type="ECO:0000256" key="4">
    <source>
        <dbReference type="ARBA" id="ARBA00023136"/>
    </source>
</evidence>
<feature type="non-terminal residue" evidence="7">
    <location>
        <position position="243"/>
    </location>
</feature>
<dbReference type="Pfam" id="PF13103">
    <property type="entry name" value="TonB_2"/>
    <property type="match status" value="1"/>
</dbReference>
<keyword evidence="2" id="KW-0812">Transmembrane</keyword>
<evidence type="ECO:0000256" key="3">
    <source>
        <dbReference type="ARBA" id="ARBA00022989"/>
    </source>
</evidence>
<dbReference type="InterPro" id="IPR006260">
    <property type="entry name" value="TonB/TolA_C"/>
</dbReference>
<keyword evidence="3" id="KW-1133">Transmembrane helix</keyword>
<evidence type="ECO:0000256" key="2">
    <source>
        <dbReference type="ARBA" id="ARBA00022692"/>
    </source>
</evidence>
<organism evidence="7">
    <name type="scientific">marine metagenome</name>
    <dbReference type="NCBI Taxonomy" id="408172"/>
    <lineage>
        <taxon>unclassified sequences</taxon>
        <taxon>metagenomes</taxon>
        <taxon>ecological metagenomes</taxon>
    </lineage>
</organism>
<protein>
    <recommendedName>
        <fullName evidence="6">TonB C-terminal domain-containing protein</fullName>
    </recommendedName>
</protein>
<keyword evidence="4" id="KW-0472">Membrane</keyword>
<feature type="region of interest" description="Disordered" evidence="5">
    <location>
        <begin position="99"/>
        <end position="138"/>
    </location>
</feature>